<organism evidence="1 2">
    <name type="scientific">Flavobacterium bernardetii</name>
    <dbReference type="NCBI Taxonomy" id="2813823"/>
    <lineage>
        <taxon>Bacteria</taxon>
        <taxon>Pseudomonadati</taxon>
        <taxon>Bacteroidota</taxon>
        <taxon>Flavobacteriia</taxon>
        <taxon>Flavobacteriales</taxon>
        <taxon>Flavobacteriaceae</taxon>
        <taxon>Flavobacterium</taxon>
    </lineage>
</organism>
<evidence type="ECO:0000313" key="1">
    <source>
        <dbReference type="EMBL" id="MBC5836171.1"/>
    </source>
</evidence>
<evidence type="ECO:0000313" key="2">
    <source>
        <dbReference type="Proteomes" id="UP000605990"/>
    </source>
</evidence>
<sequence>MKTIFKKNKLKIIAENGEELIIRKKTFYKDRIVVFKVVEKDINVIFQEIHFDKYSGVLIDRKKRELSLPKFEYTFENCEIKATIKYLFLDEYDPYILNTKIRIPKGIDIETFTIQLTRNDSIIQYIELWHPVNYYTHSNYDTAKEYVERFIETEARQQIKTTANSGLAQ</sequence>
<keyword evidence="2" id="KW-1185">Reference proteome</keyword>
<name>A0ABR7J2B4_9FLAO</name>
<dbReference type="RefSeq" id="WP_166131591.1">
    <property type="nucleotide sequence ID" value="NZ_JAANOQ010000012.1"/>
</dbReference>
<accession>A0ABR7J2B4</accession>
<comment type="caution">
    <text evidence="1">The sequence shown here is derived from an EMBL/GenBank/DDBJ whole genome shotgun (WGS) entry which is preliminary data.</text>
</comment>
<reference evidence="1 2" key="1">
    <citation type="submission" date="2020-08" db="EMBL/GenBank/DDBJ databases">
        <title>Description of novel Flavobacterium F-408 isolate.</title>
        <authorList>
            <person name="Saticioglu I.B."/>
            <person name="Duman M."/>
            <person name="Altun S."/>
        </authorList>
    </citation>
    <scope>NUCLEOTIDE SEQUENCE [LARGE SCALE GENOMIC DNA]</scope>
    <source>
        <strain evidence="1 2">F-408</strain>
    </source>
</reference>
<dbReference type="EMBL" id="JACRUN010000012">
    <property type="protein sequence ID" value="MBC5836171.1"/>
    <property type="molecule type" value="Genomic_DNA"/>
</dbReference>
<protein>
    <submittedName>
        <fullName evidence="1">Uncharacterized protein</fullName>
    </submittedName>
</protein>
<dbReference type="Proteomes" id="UP000605990">
    <property type="component" value="Unassembled WGS sequence"/>
</dbReference>
<proteinExistence type="predicted"/>
<gene>
    <name evidence="1" type="ORF">H8R27_14870</name>
</gene>